<dbReference type="EC" id="2.7.1.172" evidence="1"/>
<evidence type="ECO:0000256" key="1">
    <source>
        <dbReference type="ARBA" id="ARBA00011961"/>
    </source>
</evidence>
<dbReference type="GO" id="GO:0102193">
    <property type="term" value="F:protein-ribulosamine 3-kinase activity"/>
    <property type="evidence" value="ECO:0007669"/>
    <property type="project" value="UniProtKB-EC"/>
</dbReference>
<dbReference type="AlphaFoldDB" id="A0A6A6GXH6"/>
<dbReference type="Pfam" id="PF03881">
    <property type="entry name" value="Fructosamin_kin"/>
    <property type="match status" value="1"/>
</dbReference>
<evidence type="ECO:0000313" key="3">
    <source>
        <dbReference type="EMBL" id="KAF2230301.1"/>
    </source>
</evidence>
<reference evidence="3" key="1">
    <citation type="journal article" date="2020" name="Stud. Mycol.">
        <title>101 Dothideomycetes genomes: a test case for predicting lifestyles and emergence of pathogens.</title>
        <authorList>
            <person name="Haridas S."/>
            <person name="Albert R."/>
            <person name="Binder M."/>
            <person name="Bloem J."/>
            <person name="Labutti K."/>
            <person name="Salamov A."/>
            <person name="Andreopoulos B."/>
            <person name="Baker S."/>
            <person name="Barry K."/>
            <person name="Bills G."/>
            <person name="Bluhm B."/>
            <person name="Cannon C."/>
            <person name="Castanera R."/>
            <person name="Culley D."/>
            <person name="Daum C."/>
            <person name="Ezra D."/>
            <person name="Gonzalez J."/>
            <person name="Henrissat B."/>
            <person name="Kuo A."/>
            <person name="Liang C."/>
            <person name="Lipzen A."/>
            <person name="Lutzoni F."/>
            <person name="Magnuson J."/>
            <person name="Mondo S."/>
            <person name="Nolan M."/>
            <person name="Ohm R."/>
            <person name="Pangilinan J."/>
            <person name="Park H.-J."/>
            <person name="Ramirez L."/>
            <person name="Alfaro M."/>
            <person name="Sun H."/>
            <person name="Tritt A."/>
            <person name="Yoshinaga Y."/>
            <person name="Zwiers L.-H."/>
            <person name="Turgeon B."/>
            <person name="Goodwin S."/>
            <person name="Spatafora J."/>
            <person name="Crous P."/>
            <person name="Grigoriev I."/>
        </authorList>
    </citation>
    <scope>NUCLEOTIDE SEQUENCE</scope>
    <source>
        <strain evidence="3">Tuck. ex Michener</strain>
    </source>
</reference>
<evidence type="ECO:0000313" key="4">
    <source>
        <dbReference type="Proteomes" id="UP000800092"/>
    </source>
</evidence>
<evidence type="ECO:0000256" key="2">
    <source>
        <dbReference type="ARBA" id="ARBA00048655"/>
    </source>
</evidence>
<sequence>MRYLVKILSPIIGEVLGQLNGEFPMDEAVIEVLPKNSTFVSVESYGSSAWTTTGRVTARDVDGTQKAYFLKVAYGEHGRIMLNGEWESSKAIHELMPGFVPEPLGFGRYKLKKPATWFYLCEFIDMDLETAPDPVDFTAKVSELHKTSRSPTGKFGFHVTTCDGKIPHVVTWEENWANFFARLLTCVCKLDLETNGPWPEFERATAQIVTKVVPRLLGDLQTEGRQIKPCLIHGDLYEGNVGINIEMGDSILYDVGSYYAHNEMDLGQWRLEFSSVFRSKLYTHHYLQNYAAAEPTDEFDDRNRLYSLEGTINYSAGHPGSSLRKTAYNNMCYLCEKFAPINGIDTYDAKSDPSITGARIKMHEGLI</sequence>
<organism evidence="3 4">
    <name type="scientific">Viridothelium virens</name>
    <name type="common">Speckled blister lichen</name>
    <name type="synonym">Trypethelium virens</name>
    <dbReference type="NCBI Taxonomy" id="1048519"/>
    <lineage>
        <taxon>Eukaryota</taxon>
        <taxon>Fungi</taxon>
        <taxon>Dikarya</taxon>
        <taxon>Ascomycota</taxon>
        <taxon>Pezizomycotina</taxon>
        <taxon>Dothideomycetes</taxon>
        <taxon>Dothideomycetes incertae sedis</taxon>
        <taxon>Trypetheliales</taxon>
        <taxon>Trypetheliaceae</taxon>
        <taxon>Viridothelium</taxon>
    </lineage>
</organism>
<dbReference type="PANTHER" id="PTHR12149:SF8">
    <property type="entry name" value="PROTEIN-RIBULOSAMINE 3-KINASE"/>
    <property type="match status" value="1"/>
</dbReference>
<dbReference type="SUPFAM" id="SSF56112">
    <property type="entry name" value="Protein kinase-like (PK-like)"/>
    <property type="match status" value="1"/>
</dbReference>
<comment type="catalytic activity">
    <reaction evidence="2">
        <text>N(6)-D-ribulosyl-L-lysyl-[protein] + ATP = N(6)-(3-O-phospho-D-ribulosyl)-L-lysyl-[protein] + ADP + H(+)</text>
        <dbReference type="Rhea" id="RHEA:48432"/>
        <dbReference type="Rhea" id="RHEA-COMP:12103"/>
        <dbReference type="Rhea" id="RHEA-COMP:12104"/>
        <dbReference type="ChEBI" id="CHEBI:15378"/>
        <dbReference type="ChEBI" id="CHEBI:30616"/>
        <dbReference type="ChEBI" id="CHEBI:90418"/>
        <dbReference type="ChEBI" id="CHEBI:90420"/>
        <dbReference type="ChEBI" id="CHEBI:456216"/>
        <dbReference type="EC" id="2.7.1.172"/>
    </reaction>
    <physiologicalReaction direction="left-to-right" evidence="2">
        <dbReference type="Rhea" id="RHEA:48433"/>
    </physiologicalReaction>
</comment>
<gene>
    <name evidence="3" type="ORF">EV356DRAFT_526844</name>
</gene>
<dbReference type="Proteomes" id="UP000800092">
    <property type="component" value="Unassembled WGS sequence"/>
</dbReference>
<dbReference type="InterPro" id="IPR016477">
    <property type="entry name" value="Fructo-/Ketosamine-3-kinase"/>
</dbReference>
<dbReference type="OrthoDB" id="5772781at2759"/>
<proteinExistence type="predicted"/>
<dbReference type="EMBL" id="ML991844">
    <property type="protein sequence ID" value="KAF2230301.1"/>
    <property type="molecule type" value="Genomic_DNA"/>
</dbReference>
<dbReference type="InterPro" id="IPR011009">
    <property type="entry name" value="Kinase-like_dom_sf"/>
</dbReference>
<dbReference type="Gene3D" id="3.90.1200.10">
    <property type="match status" value="1"/>
</dbReference>
<protein>
    <recommendedName>
        <fullName evidence="1">protein-ribulosamine 3-kinase</fullName>
        <ecNumber evidence="1">2.7.1.172</ecNumber>
    </recommendedName>
</protein>
<dbReference type="PANTHER" id="PTHR12149">
    <property type="entry name" value="FRUCTOSAMINE 3 KINASE-RELATED PROTEIN"/>
    <property type="match status" value="1"/>
</dbReference>
<accession>A0A6A6GXH6</accession>
<name>A0A6A6GXH6_VIRVR</name>
<keyword evidence="4" id="KW-1185">Reference proteome</keyword>